<evidence type="ECO:0000256" key="3">
    <source>
        <dbReference type="ARBA" id="ARBA00022729"/>
    </source>
</evidence>
<dbReference type="Pfam" id="PF03958">
    <property type="entry name" value="Secretin_N"/>
    <property type="match status" value="1"/>
</dbReference>
<dbReference type="Gene3D" id="2.60.40.680">
    <property type="match status" value="1"/>
</dbReference>
<evidence type="ECO:0000256" key="6">
    <source>
        <dbReference type="RuleBase" id="RU004003"/>
    </source>
</evidence>
<evidence type="ECO:0000256" key="8">
    <source>
        <dbReference type="SAM" id="SignalP"/>
    </source>
</evidence>
<comment type="subcellular location">
    <subcellularLocation>
        <location evidence="7">Cell outer membrane</location>
    </subcellularLocation>
    <subcellularLocation>
        <location evidence="1">Membrane</location>
    </subcellularLocation>
</comment>
<dbReference type="InterPro" id="IPR008965">
    <property type="entry name" value="CBM2/CBM3_carb-bd_dom_sf"/>
</dbReference>
<dbReference type="InterPro" id="IPR011990">
    <property type="entry name" value="TPR-like_helical_dom_sf"/>
</dbReference>
<keyword evidence="4" id="KW-0472">Membrane</keyword>
<dbReference type="PRINTS" id="PR00811">
    <property type="entry name" value="BCTERIALGSPD"/>
</dbReference>
<dbReference type="PANTHER" id="PTHR30332">
    <property type="entry name" value="PROBABLE GENERAL SECRETION PATHWAY PROTEIN D"/>
    <property type="match status" value="1"/>
</dbReference>
<dbReference type="EMBL" id="LR215729">
    <property type="protein sequence ID" value="VEV98076.1"/>
    <property type="molecule type" value="Genomic_DNA"/>
</dbReference>
<dbReference type="GO" id="GO:0030246">
    <property type="term" value="F:carbohydrate binding"/>
    <property type="evidence" value="ECO:0007669"/>
    <property type="project" value="InterPro"/>
</dbReference>
<evidence type="ECO:0000256" key="2">
    <source>
        <dbReference type="ARBA" id="ARBA00022448"/>
    </source>
</evidence>
<evidence type="ECO:0000259" key="9">
    <source>
        <dbReference type="SMART" id="SM00965"/>
    </source>
</evidence>
<dbReference type="Gene3D" id="1.25.40.10">
    <property type="entry name" value="Tetratricopeptide repeat domain"/>
    <property type="match status" value="1"/>
</dbReference>
<dbReference type="InterPro" id="IPR038591">
    <property type="entry name" value="NolW-like_sf"/>
</dbReference>
<feature type="chain" id="PRO_5025046584" evidence="8">
    <location>
        <begin position="26"/>
        <end position="769"/>
    </location>
</feature>
<proteinExistence type="inferred from homology"/>
<dbReference type="PRINTS" id="PR01032">
    <property type="entry name" value="PHAGEIV"/>
</dbReference>
<dbReference type="InterPro" id="IPR001775">
    <property type="entry name" value="GspD/PilQ"/>
</dbReference>
<dbReference type="PROSITE" id="PS51257">
    <property type="entry name" value="PROKAR_LIPOPROTEIN"/>
    <property type="match status" value="1"/>
</dbReference>
<feature type="domain" description="Secretin/TonB short N-terminal" evidence="9">
    <location>
        <begin position="206"/>
        <end position="257"/>
    </location>
</feature>
<keyword evidence="3 8" id="KW-0732">Signal</keyword>
<sequence>MKATRLACKSLCLALILVGCATNKAHDDGMQMIEAGQYEAGLARLEEAAREAPRDTRIQMTLTTQRARIIETLLSQADQDYTQRNYTMAFQGYQRVMGIDPQNSRAAEGLRQIAALKSIDAMLVQGQTSLRRGDITGAQHQVRNIYALDPQHQGAQQLQRDIELLQRRSEAPYPQLRSQLSRPINLEFRDANLKVIFEVLAKTSGLNFIFDKDVRPDAKATIFVRQVPIESAIDLLLQQSQLHQKVVNDTTILIYPDSPQKLKDYQDLVMRTFYLTNIDANSALNMVKTMLKTRDVFIDERLNTLTMRDTIDAVRMAEKLFQAQDQSNPEVVLEVEVMEVATQRILDLGLQWPNTFGVINDDGSAVSILDQLRGIDSGRISISPSPQLRINAQDNDINTLASPVIRVSNNEQARIHIGQRVPIISATSVPSTQGPVITESITYLDVGLKLEVQPTVYLNDEVAIKIALEVSNATPLEATRQGTIPVQVDTRNATTTLRLRDGETQVLAGLMRNDQFSTGNKIPGLGDVPGVGRLFGSNKDTNNKSELVLSIRPRIVRNLPYQSPSDMEFATGTESSMRVQSASRFGQMADYSAPPSAPAYVTPAPVSTPAVPAKAQPLVVPVKAASEDLRLSWVMPSEMHAGEEAVFVLQAQAGQPLHSSSLQLSYDPARLKVLEVLEGGLLQHDSAQTSFTPRLDEQAGVVSVSQIRSGAAGATGSGGLLQVRVRALQSADAQDQQASMQVIKFSGIGQDKRLIAATLPTQQFVTVKP</sequence>
<dbReference type="GO" id="GO:0015627">
    <property type="term" value="C:type II protein secretion system complex"/>
    <property type="evidence" value="ECO:0007669"/>
    <property type="project" value="TreeGrafter"/>
</dbReference>
<accession>A0A653E7T9</accession>
<dbReference type="Gene3D" id="3.30.1370.120">
    <property type="match status" value="1"/>
</dbReference>
<dbReference type="InterPro" id="IPR005644">
    <property type="entry name" value="NolW-like"/>
</dbReference>
<comment type="similarity">
    <text evidence="6">Belongs to the bacterial secretin family.</text>
</comment>
<gene>
    <name evidence="10" type="ORF">PMYSY11_3032</name>
</gene>
<organism evidence="10">
    <name type="scientific">Pseudomonas marincola</name>
    <dbReference type="NCBI Taxonomy" id="437900"/>
    <lineage>
        <taxon>Bacteria</taxon>
        <taxon>Pseudomonadati</taxon>
        <taxon>Pseudomonadota</taxon>
        <taxon>Gammaproteobacteria</taxon>
        <taxon>Pseudomonadales</taxon>
        <taxon>Pseudomonadaceae</taxon>
        <taxon>Pseudomonas</taxon>
    </lineage>
</organism>
<name>A0A653E7T9_9PSED</name>
<feature type="signal peptide" evidence="8">
    <location>
        <begin position="1"/>
        <end position="25"/>
    </location>
</feature>
<dbReference type="SUPFAM" id="SSF49384">
    <property type="entry name" value="Carbohydrate-binding domain"/>
    <property type="match status" value="1"/>
</dbReference>
<evidence type="ECO:0000313" key="10">
    <source>
        <dbReference type="EMBL" id="VEV98076.1"/>
    </source>
</evidence>
<evidence type="ECO:0000256" key="5">
    <source>
        <dbReference type="ARBA" id="ARBA00023237"/>
    </source>
</evidence>
<dbReference type="Pfam" id="PF00263">
    <property type="entry name" value="Secretin"/>
    <property type="match status" value="1"/>
</dbReference>
<protein>
    <submittedName>
        <fullName evidence="10">Secretion type II protein (Modular protein)</fullName>
    </submittedName>
</protein>
<reference evidence="10" key="1">
    <citation type="submission" date="2019-02" db="EMBL/GenBank/DDBJ databases">
        <authorList>
            <consortium name="Genoscope - CEA"/>
            <person name="William W."/>
        </authorList>
    </citation>
    <scope>NUCLEOTIDE SEQUENCE [LARGE SCALE GENOMIC DNA]</scope>
    <source>
        <strain evidence="10">YSy11</strain>
    </source>
</reference>
<dbReference type="AlphaFoldDB" id="A0A653E7T9"/>
<dbReference type="GO" id="GO:0009306">
    <property type="term" value="P:protein secretion"/>
    <property type="evidence" value="ECO:0007669"/>
    <property type="project" value="InterPro"/>
</dbReference>
<dbReference type="InterPro" id="IPR004846">
    <property type="entry name" value="T2SS/T3SS_dom"/>
</dbReference>
<dbReference type="Gene3D" id="3.30.1370.130">
    <property type="match status" value="1"/>
</dbReference>
<dbReference type="Pfam" id="PF07660">
    <property type="entry name" value="STN"/>
    <property type="match status" value="1"/>
</dbReference>
<keyword evidence="2 7" id="KW-0813">Transport</keyword>
<dbReference type="PANTHER" id="PTHR30332:SF17">
    <property type="entry name" value="TYPE IV PILIATION SYSTEM PROTEIN DR_0774-RELATED"/>
    <property type="match status" value="1"/>
</dbReference>
<evidence type="ECO:0000256" key="4">
    <source>
        <dbReference type="ARBA" id="ARBA00023136"/>
    </source>
</evidence>
<dbReference type="GO" id="GO:0009279">
    <property type="term" value="C:cell outer membrane"/>
    <property type="evidence" value="ECO:0007669"/>
    <property type="project" value="UniProtKB-SubCell"/>
</dbReference>
<evidence type="ECO:0000256" key="1">
    <source>
        <dbReference type="ARBA" id="ARBA00004370"/>
    </source>
</evidence>
<dbReference type="SMART" id="SM00965">
    <property type="entry name" value="STN"/>
    <property type="match status" value="1"/>
</dbReference>
<dbReference type="InterPro" id="IPR050810">
    <property type="entry name" value="Bact_Secretion_Sys_Channel"/>
</dbReference>
<dbReference type="SUPFAM" id="SSF48452">
    <property type="entry name" value="TPR-like"/>
    <property type="match status" value="1"/>
</dbReference>
<keyword evidence="5" id="KW-0998">Cell outer membrane</keyword>
<evidence type="ECO:0000256" key="7">
    <source>
        <dbReference type="RuleBase" id="RU004004"/>
    </source>
</evidence>
<dbReference type="InterPro" id="IPR011662">
    <property type="entry name" value="Secretin/TonB_short_N"/>
</dbReference>